<keyword evidence="1" id="KW-0472">Membrane</keyword>
<name>A0A381YJN1_9ZZZZ</name>
<reference evidence="2" key="1">
    <citation type="submission" date="2018-05" db="EMBL/GenBank/DDBJ databases">
        <authorList>
            <person name="Lanie J.A."/>
            <person name="Ng W.-L."/>
            <person name="Kazmierczak K.M."/>
            <person name="Andrzejewski T.M."/>
            <person name="Davidsen T.M."/>
            <person name="Wayne K.J."/>
            <person name="Tettelin H."/>
            <person name="Glass J.I."/>
            <person name="Rusch D."/>
            <person name="Podicherti R."/>
            <person name="Tsui H.-C.T."/>
            <person name="Winkler M.E."/>
        </authorList>
    </citation>
    <scope>NUCLEOTIDE SEQUENCE</scope>
</reference>
<proteinExistence type="predicted"/>
<evidence type="ECO:0000256" key="1">
    <source>
        <dbReference type="SAM" id="Phobius"/>
    </source>
</evidence>
<keyword evidence="1" id="KW-0812">Transmembrane</keyword>
<keyword evidence="1" id="KW-1133">Transmembrane helix</keyword>
<feature type="transmembrane region" description="Helical" evidence="1">
    <location>
        <begin position="62"/>
        <end position="82"/>
    </location>
</feature>
<protein>
    <recommendedName>
        <fullName evidence="3">DUF3098 domain-containing protein</fullName>
    </recommendedName>
</protein>
<dbReference type="Pfam" id="PF11297">
    <property type="entry name" value="DUF3098"/>
    <property type="match status" value="1"/>
</dbReference>
<feature type="transmembrane region" description="Helical" evidence="1">
    <location>
        <begin position="33"/>
        <end position="50"/>
    </location>
</feature>
<accession>A0A381YJN1</accession>
<evidence type="ECO:0000313" key="2">
    <source>
        <dbReference type="EMBL" id="SVA77160.1"/>
    </source>
</evidence>
<dbReference type="AlphaFoldDB" id="A0A381YJN1"/>
<organism evidence="2">
    <name type="scientific">marine metagenome</name>
    <dbReference type="NCBI Taxonomy" id="408172"/>
    <lineage>
        <taxon>unclassified sequences</taxon>
        <taxon>metagenomes</taxon>
        <taxon>ecological metagenomes</taxon>
    </lineage>
</organism>
<feature type="non-terminal residue" evidence="2">
    <location>
        <position position="1"/>
    </location>
</feature>
<dbReference type="InterPro" id="IPR021448">
    <property type="entry name" value="DUF3098"/>
</dbReference>
<gene>
    <name evidence="2" type="ORF">METZ01_LOCUS130014</name>
</gene>
<dbReference type="EMBL" id="UINC01018381">
    <property type="protein sequence ID" value="SVA77160.1"/>
    <property type="molecule type" value="Genomic_DNA"/>
</dbReference>
<evidence type="ECO:0008006" key="3">
    <source>
        <dbReference type="Google" id="ProtNLM"/>
    </source>
</evidence>
<sequence>VKVGRIFSPAVAKQNGKSEIHLFEGWALGKKNYLLFGIGLATIIAGYIVMATGDVNSFQSLTLAPIMLFVGYLVIIPLALVFRDNDRKSPSAPEN</sequence>